<gene>
    <name evidence="1" type="ORF">METZ01_LOCUS10429</name>
</gene>
<sequence length="32" mass="3636">MLYHSWPALAGAHQRRIDENPLIPAPTSAHER</sequence>
<reference evidence="1" key="1">
    <citation type="submission" date="2018-05" db="EMBL/GenBank/DDBJ databases">
        <authorList>
            <person name="Lanie J.A."/>
            <person name="Ng W.-L."/>
            <person name="Kazmierczak K.M."/>
            <person name="Andrzejewski T.M."/>
            <person name="Davidsen T.M."/>
            <person name="Wayne K.J."/>
            <person name="Tettelin H."/>
            <person name="Glass J.I."/>
            <person name="Rusch D."/>
            <person name="Podicherti R."/>
            <person name="Tsui H.-C.T."/>
            <person name="Winkler M.E."/>
        </authorList>
    </citation>
    <scope>NUCLEOTIDE SEQUENCE</scope>
</reference>
<dbReference type="EMBL" id="UINC01000566">
    <property type="protein sequence ID" value="SUZ57575.1"/>
    <property type="molecule type" value="Genomic_DNA"/>
</dbReference>
<proteinExistence type="predicted"/>
<organism evidence="1">
    <name type="scientific">marine metagenome</name>
    <dbReference type="NCBI Taxonomy" id="408172"/>
    <lineage>
        <taxon>unclassified sequences</taxon>
        <taxon>metagenomes</taxon>
        <taxon>ecological metagenomes</taxon>
    </lineage>
</organism>
<accession>A0A381NSJ3</accession>
<dbReference type="AlphaFoldDB" id="A0A381NSJ3"/>
<evidence type="ECO:0000313" key="1">
    <source>
        <dbReference type="EMBL" id="SUZ57575.1"/>
    </source>
</evidence>
<protein>
    <submittedName>
        <fullName evidence="1">Uncharacterized protein</fullName>
    </submittedName>
</protein>
<name>A0A381NSJ3_9ZZZZ</name>